<feature type="transmembrane region" description="Helical" evidence="1">
    <location>
        <begin position="335"/>
        <end position="352"/>
    </location>
</feature>
<feature type="transmembrane region" description="Helical" evidence="1">
    <location>
        <begin position="239"/>
        <end position="262"/>
    </location>
</feature>
<proteinExistence type="predicted"/>
<reference evidence="2" key="2">
    <citation type="journal article" date="2021" name="PeerJ">
        <title>Extensive microbial diversity within the chicken gut microbiome revealed by metagenomics and culture.</title>
        <authorList>
            <person name="Gilroy R."/>
            <person name="Ravi A."/>
            <person name="Getino M."/>
            <person name="Pursley I."/>
            <person name="Horton D.L."/>
            <person name="Alikhan N.F."/>
            <person name="Baker D."/>
            <person name="Gharbi K."/>
            <person name="Hall N."/>
            <person name="Watson M."/>
            <person name="Adriaenssens E.M."/>
            <person name="Foster-Nyarko E."/>
            <person name="Jarju S."/>
            <person name="Secka A."/>
            <person name="Antonio M."/>
            <person name="Oren A."/>
            <person name="Chaudhuri R.R."/>
            <person name="La Ragione R."/>
            <person name="Hildebrand F."/>
            <person name="Pallen M.J."/>
        </authorList>
    </citation>
    <scope>NUCLEOTIDE SEQUENCE</scope>
    <source>
        <strain evidence="2">ChiSxjej2B14-6234</strain>
    </source>
</reference>
<feature type="transmembrane region" description="Helical" evidence="1">
    <location>
        <begin position="159"/>
        <end position="177"/>
    </location>
</feature>
<evidence type="ECO:0000256" key="1">
    <source>
        <dbReference type="SAM" id="Phobius"/>
    </source>
</evidence>
<comment type="caution">
    <text evidence="2">The sequence shown here is derived from an EMBL/GenBank/DDBJ whole genome shotgun (WGS) entry which is preliminary data.</text>
</comment>
<name>A0A9D0ZAJ3_9FIRM</name>
<keyword evidence="1" id="KW-0472">Membrane</keyword>
<evidence type="ECO:0008006" key="4">
    <source>
        <dbReference type="Google" id="ProtNLM"/>
    </source>
</evidence>
<dbReference type="Proteomes" id="UP000886887">
    <property type="component" value="Unassembled WGS sequence"/>
</dbReference>
<feature type="transmembrane region" description="Helical" evidence="1">
    <location>
        <begin position="359"/>
        <end position="378"/>
    </location>
</feature>
<keyword evidence="1" id="KW-1133">Transmembrane helix</keyword>
<feature type="transmembrane region" description="Helical" evidence="1">
    <location>
        <begin position="51"/>
        <end position="74"/>
    </location>
</feature>
<feature type="transmembrane region" description="Helical" evidence="1">
    <location>
        <begin position="189"/>
        <end position="213"/>
    </location>
</feature>
<feature type="transmembrane region" description="Helical" evidence="1">
    <location>
        <begin position="428"/>
        <end position="450"/>
    </location>
</feature>
<dbReference type="AlphaFoldDB" id="A0A9D0ZAJ3"/>
<sequence length="459" mass="51315">MRSPLDRLDEGLYALAGRTLRPWQRRALLGVVTAALFAFLLTRSFPQLEPGMGPLALTAALFALTGLLFMLPAFGRIAREEGDLGAYLLCAAACGALLLARLAMLEKETGDYTVFLLPWYQQMQPLSFAQAMREEIGNYTMPYRYFIWLMTRVPLPPMYLYKLTTLLFEPLLAYAVMRLFELRAEKQSLGGALSAYLLTLALPTVVFNGAYWAQCDAIYTALLLLGLCEALEERPYRAMAGFGLALAFKLQAVFLFPLLPVLWSVRRVRIKHLLALPGAWLAAQLPALLGGCAPAHVLSPYFAQMGDSMELAINAPSLFQLFNAEEMNPWMFRNYGIAMALFAALGLCALLWRCRARLTPALLTDAAFLLVLAVPYLLPHMHERYFFAADALSVAYWAGKRERFWAPLLTVLASFNCYLRYMQYHYSFVSMPVASLMMLAVLVLAGAGLAHDLQRPRAE</sequence>
<dbReference type="EMBL" id="DVFJ01000030">
    <property type="protein sequence ID" value="HIQ72227.1"/>
    <property type="molecule type" value="Genomic_DNA"/>
</dbReference>
<evidence type="ECO:0000313" key="3">
    <source>
        <dbReference type="Proteomes" id="UP000886887"/>
    </source>
</evidence>
<protein>
    <recommendedName>
        <fullName evidence="4">DUF2029 domain-containing protein</fullName>
    </recommendedName>
</protein>
<keyword evidence="1" id="KW-0812">Transmembrane</keyword>
<organism evidence="2 3">
    <name type="scientific">Candidatus Onthenecus intestinigallinarum</name>
    <dbReference type="NCBI Taxonomy" id="2840875"/>
    <lineage>
        <taxon>Bacteria</taxon>
        <taxon>Bacillati</taxon>
        <taxon>Bacillota</taxon>
        <taxon>Clostridia</taxon>
        <taxon>Eubacteriales</taxon>
        <taxon>Candidatus Onthenecus</taxon>
    </lineage>
</organism>
<feature type="transmembrane region" description="Helical" evidence="1">
    <location>
        <begin position="86"/>
        <end position="104"/>
    </location>
</feature>
<evidence type="ECO:0000313" key="2">
    <source>
        <dbReference type="EMBL" id="HIQ72227.1"/>
    </source>
</evidence>
<accession>A0A9D0ZAJ3</accession>
<reference evidence="2" key="1">
    <citation type="submission" date="2020-10" db="EMBL/GenBank/DDBJ databases">
        <authorList>
            <person name="Gilroy R."/>
        </authorList>
    </citation>
    <scope>NUCLEOTIDE SEQUENCE</scope>
    <source>
        <strain evidence="2">ChiSxjej2B14-6234</strain>
    </source>
</reference>
<feature type="transmembrane region" description="Helical" evidence="1">
    <location>
        <begin position="27"/>
        <end position="45"/>
    </location>
</feature>
<gene>
    <name evidence="2" type="ORF">IAB73_08490</name>
</gene>
<feature type="transmembrane region" description="Helical" evidence="1">
    <location>
        <begin position="274"/>
        <end position="297"/>
    </location>
</feature>